<evidence type="ECO:0000256" key="1">
    <source>
        <dbReference type="SAM" id="SignalP"/>
    </source>
</evidence>
<name>A0AAE0CBY5_9CHLO</name>
<reference evidence="2" key="2">
    <citation type="submission" date="2023-06" db="EMBL/GenBank/DDBJ databases">
        <title>Long-read-based genome assembly of the green algal bacterivore Cymbomonas tetramitiformis.</title>
        <authorList>
            <person name="Gyaltshen Y."/>
            <person name="Rozenberg A."/>
            <person name="Paasch A."/>
            <person name="Burns J.A."/>
            <person name="Warring S."/>
            <person name="Larson R."/>
            <person name="Maurer-Alcala X."/>
            <person name="Dacks J."/>
            <person name="Kim E."/>
        </authorList>
    </citation>
    <scope>NUCLEOTIDE SEQUENCE</scope>
    <source>
        <strain evidence="2">PLY_AMNH</strain>
    </source>
</reference>
<feature type="chain" id="PRO_5042442661" description="Apple domain-containing protein" evidence="1">
    <location>
        <begin position="26"/>
        <end position="169"/>
    </location>
</feature>
<dbReference type="Proteomes" id="UP001190700">
    <property type="component" value="Unassembled WGS sequence"/>
</dbReference>
<evidence type="ECO:0000313" key="2">
    <source>
        <dbReference type="EMBL" id="KAK3251459.1"/>
    </source>
</evidence>
<dbReference type="AlphaFoldDB" id="A0AAE0CBY5"/>
<reference evidence="2 4" key="1">
    <citation type="journal article" date="2015" name="Genome Biol. Evol.">
        <title>Comparative Genomics of a Bacterivorous Green Alga Reveals Evolutionary Causalities and Consequences of Phago-Mixotrophic Mode of Nutrition.</title>
        <authorList>
            <person name="Burns J.A."/>
            <person name="Paasch A."/>
            <person name="Narechania A."/>
            <person name="Kim E."/>
        </authorList>
    </citation>
    <scope>NUCLEOTIDE SEQUENCE [LARGE SCALE GENOMIC DNA]</scope>
    <source>
        <strain evidence="2">PLY_AMNH</strain>
    </source>
</reference>
<keyword evidence="1" id="KW-0732">Signal</keyword>
<organism evidence="2 4">
    <name type="scientific">Cymbomonas tetramitiformis</name>
    <dbReference type="NCBI Taxonomy" id="36881"/>
    <lineage>
        <taxon>Eukaryota</taxon>
        <taxon>Viridiplantae</taxon>
        <taxon>Chlorophyta</taxon>
        <taxon>Pyramimonadophyceae</taxon>
        <taxon>Pyramimonadales</taxon>
        <taxon>Pyramimonadaceae</taxon>
        <taxon>Cymbomonas</taxon>
    </lineage>
</organism>
<evidence type="ECO:0000313" key="4">
    <source>
        <dbReference type="Proteomes" id="UP001190700"/>
    </source>
</evidence>
<sequence length="169" mass="18619">MRVSEANFCAIFLLAANAAARAVYSVEDQLFQTTVKIDIDSVASVQEDATSDEATLEPAGRSFERIGTGWCDCPKKYADTQDCAYRKSYALPRRDKLAAIQRDICEASCADDDHCVAYAWRGGVGDNECYFYANMVAPIATTCPAGEDCYECYVDDQLLVEAVWLTLSD</sequence>
<feature type="signal peptide" evidence="1">
    <location>
        <begin position="1"/>
        <end position="25"/>
    </location>
</feature>
<gene>
    <name evidence="3" type="ORF">CYMTET_2618</name>
    <name evidence="2" type="ORF">CYMTET_39178</name>
</gene>
<proteinExistence type="predicted"/>
<comment type="caution">
    <text evidence="2">The sequence shown here is derived from an EMBL/GenBank/DDBJ whole genome shotgun (WGS) entry which is preliminary data.</text>
</comment>
<accession>A0AAE0CBY5</accession>
<dbReference type="EMBL" id="LGRX02026023">
    <property type="protein sequence ID" value="KAK3251459.1"/>
    <property type="molecule type" value="Genomic_DNA"/>
</dbReference>
<keyword evidence="4" id="KW-1185">Reference proteome</keyword>
<evidence type="ECO:0000313" key="3">
    <source>
        <dbReference type="EMBL" id="KAK3290015.1"/>
    </source>
</evidence>
<evidence type="ECO:0008006" key="5">
    <source>
        <dbReference type="Google" id="ProtNLM"/>
    </source>
</evidence>
<dbReference type="EMBL" id="LGRX02000007">
    <property type="protein sequence ID" value="KAK3290015.1"/>
    <property type="molecule type" value="Genomic_DNA"/>
</dbReference>
<protein>
    <recommendedName>
        <fullName evidence="5">Apple domain-containing protein</fullName>
    </recommendedName>
</protein>